<gene>
    <name evidence="2" type="ORF">Metli_2449</name>
</gene>
<feature type="domain" description="Flavodoxin-like" evidence="1">
    <location>
        <begin position="2"/>
        <end position="135"/>
    </location>
</feature>
<name>J0S3B1_9EURY</name>
<sequence length="137" mass="14200">MNQVIYDSRGGNTRKVAEAIAEELDVAAEDVGAASLGPADGVVFLGSGCYGGKPGERMAKFIEANDFLGRRVALFGTSAGGAGSEVKAMEAAVKEKGAEVPGKYFCKGQMAVIFSRGHPNPADIDAARKFAREMAGL</sequence>
<organism evidence="2 3">
    <name type="scientific">Methanofollis liminatans DSM 4140</name>
    <dbReference type="NCBI Taxonomy" id="28892"/>
    <lineage>
        <taxon>Archaea</taxon>
        <taxon>Methanobacteriati</taxon>
        <taxon>Methanobacteriota</taxon>
        <taxon>Stenosarchaea group</taxon>
        <taxon>Methanomicrobia</taxon>
        <taxon>Methanomicrobiales</taxon>
        <taxon>Methanomicrobiaceae</taxon>
        <taxon>Methanofollis</taxon>
    </lineage>
</organism>
<dbReference type="InterPro" id="IPR029039">
    <property type="entry name" value="Flavoprotein-like_sf"/>
</dbReference>
<evidence type="ECO:0000313" key="3">
    <source>
        <dbReference type="Proteomes" id="UP000005095"/>
    </source>
</evidence>
<accession>J0S3B1</accession>
<protein>
    <submittedName>
        <fullName evidence="2">Flavodoxin/nitric oxide synthase</fullName>
    </submittedName>
</protein>
<dbReference type="GO" id="GO:0009055">
    <property type="term" value="F:electron transfer activity"/>
    <property type="evidence" value="ECO:0007669"/>
    <property type="project" value="InterPro"/>
</dbReference>
<dbReference type="Gene3D" id="3.40.50.360">
    <property type="match status" value="1"/>
</dbReference>
<keyword evidence="3" id="KW-1185">Reference proteome</keyword>
<dbReference type="OrthoDB" id="73155at2157"/>
<dbReference type="STRING" id="28892.Metli_2449"/>
<dbReference type="PROSITE" id="PS00201">
    <property type="entry name" value="FLAVODOXIN"/>
    <property type="match status" value="1"/>
</dbReference>
<dbReference type="PROSITE" id="PS50902">
    <property type="entry name" value="FLAVODOXIN_LIKE"/>
    <property type="match status" value="1"/>
</dbReference>
<dbReference type="Proteomes" id="UP000005095">
    <property type="component" value="Chromosome"/>
</dbReference>
<dbReference type="AlphaFoldDB" id="J0S3B1"/>
<dbReference type="Pfam" id="PF12641">
    <property type="entry name" value="Flavodoxin_3"/>
    <property type="match status" value="1"/>
</dbReference>
<dbReference type="GO" id="GO:0010181">
    <property type="term" value="F:FMN binding"/>
    <property type="evidence" value="ECO:0007669"/>
    <property type="project" value="InterPro"/>
</dbReference>
<dbReference type="RefSeq" id="WP_004040763.1">
    <property type="nucleotide sequence ID" value="NZ_CM001555.1"/>
</dbReference>
<dbReference type="InterPro" id="IPR008254">
    <property type="entry name" value="Flavodoxin/NO_synth"/>
</dbReference>
<dbReference type="InterPro" id="IPR001226">
    <property type="entry name" value="Flavodoxin_CS"/>
</dbReference>
<dbReference type="HOGENOM" id="CLU_1840552_0_0_2"/>
<evidence type="ECO:0000313" key="2">
    <source>
        <dbReference type="EMBL" id="EJG08386.1"/>
    </source>
</evidence>
<proteinExistence type="predicted"/>
<dbReference type="EMBL" id="CM001555">
    <property type="protein sequence ID" value="EJG08386.1"/>
    <property type="molecule type" value="Genomic_DNA"/>
</dbReference>
<reference evidence="2 3" key="1">
    <citation type="submission" date="2011-08" db="EMBL/GenBank/DDBJ databases">
        <title>The complete genome of Methanofollis liminatans DSM 4140.</title>
        <authorList>
            <consortium name="US DOE Joint Genome Institute (JGI-PGF)"/>
            <person name="Lucas S."/>
            <person name="Han J."/>
            <person name="Lapidus A."/>
            <person name="Bruce D."/>
            <person name="Goodwin L."/>
            <person name="Pitluck S."/>
            <person name="Peters L."/>
            <person name="Kyrpides N."/>
            <person name="Mavromatis K."/>
            <person name="Ivanova N."/>
            <person name="Mikhailova N."/>
            <person name="Lu M."/>
            <person name="Detter J.C."/>
            <person name="Tapia R."/>
            <person name="Han C."/>
            <person name="Land M."/>
            <person name="Hauser L."/>
            <person name="Markowitz V."/>
            <person name="Cheng J.-F."/>
            <person name="Hugenholtz P."/>
            <person name="Woyke T."/>
            <person name="Wu D."/>
            <person name="Spring S."/>
            <person name="Schuler E."/>
            <person name="Brambilla E."/>
            <person name="Klenk H.-P."/>
            <person name="Eisen J.A."/>
        </authorList>
    </citation>
    <scope>NUCLEOTIDE SEQUENCE [LARGE SCALE GENOMIC DNA]</scope>
    <source>
        <strain evidence="2 3">DSM 4140</strain>
    </source>
</reference>
<dbReference type="SUPFAM" id="SSF52218">
    <property type="entry name" value="Flavoproteins"/>
    <property type="match status" value="1"/>
</dbReference>
<evidence type="ECO:0000259" key="1">
    <source>
        <dbReference type="PROSITE" id="PS50902"/>
    </source>
</evidence>